<dbReference type="InterPro" id="IPR036388">
    <property type="entry name" value="WH-like_DNA-bd_sf"/>
</dbReference>
<name>A0A455W6P4_MARNT</name>
<sequence length="114" mass="12793">MQVGNLMKVLNLFRQKEDDIPIGTILAFLYLMDRGEATVSNLDSYFNLGKSRASRNMRNLTDRARPGKAGIGVASYEPDPNDFRVAIFKLNDEGEQLAQEIRDLLKASGLRTET</sequence>
<gene>
    <name evidence="1" type="ORF">YBY_29730</name>
</gene>
<reference evidence="1" key="1">
    <citation type="submission" date="2019-03" db="EMBL/GenBank/DDBJ databases">
        <title>Whole genome analysis of nitrate-reducing bacteria Marinobacter hydrocarbonoclasticus YB03.</title>
        <authorList>
            <person name="Azam A.H."/>
            <person name="Yuk S.R."/>
            <person name="Kamarisima K."/>
            <person name="Miyanaga K."/>
            <person name="Tanji Y."/>
        </authorList>
    </citation>
    <scope>NUCLEOTIDE SEQUENCE</scope>
    <source>
        <strain evidence="1">YB03</strain>
    </source>
</reference>
<dbReference type="AlphaFoldDB" id="A0A455W6P4"/>
<protein>
    <recommendedName>
        <fullName evidence="2">MarR family transcriptional regulator</fullName>
    </recommendedName>
</protein>
<accession>A0A455W6P4</accession>
<evidence type="ECO:0008006" key="2">
    <source>
        <dbReference type="Google" id="ProtNLM"/>
    </source>
</evidence>
<dbReference type="EMBL" id="AP019537">
    <property type="protein sequence ID" value="BBJ05124.1"/>
    <property type="molecule type" value="Genomic_DNA"/>
</dbReference>
<dbReference type="Gene3D" id="1.10.10.10">
    <property type="entry name" value="Winged helix-like DNA-binding domain superfamily/Winged helix DNA-binding domain"/>
    <property type="match status" value="1"/>
</dbReference>
<dbReference type="InterPro" id="IPR036390">
    <property type="entry name" value="WH_DNA-bd_sf"/>
</dbReference>
<dbReference type="SUPFAM" id="SSF46785">
    <property type="entry name" value="Winged helix' DNA-binding domain"/>
    <property type="match status" value="1"/>
</dbReference>
<proteinExistence type="predicted"/>
<organism evidence="1">
    <name type="scientific">Marinobacter nauticus</name>
    <name type="common">Marinobacter hydrocarbonoclasticus</name>
    <name type="synonym">Marinobacter aquaeolei</name>
    <dbReference type="NCBI Taxonomy" id="2743"/>
    <lineage>
        <taxon>Bacteria</taxon>
        <taxon>Pseudomonadati</taxon>
        <taxon>Pseudomonadota</taxon>
        <taxon>Gammaproteobacteria</taxon>
        <taxon>Pseudomonadales</taxon>
        <taxon>Marinobacteraceae</taxon>
        <taxon>Marinobacter</taxon>
    </lineage>
</organism>
<evidence type="ECO:0000313" key="1">
    <source>
        <dbReference type="EMBL" id="BBJ05124.1"/>
    </source>
</evidence>